<keyword evidence="10 12" id="KW-0472">Membrane</keyword>
<keyword evidence="7" id="KW-0547">Nucleotide-binding</keyword>
<dbReference type="GO" id="GO:0004672">
    <property type="term" value="F:protein kinase activity"/>
    <property type="evidence" value="ECO:0007669"/>
    <property type="project" value="InterPro"/>
</dbReference>
<dbReference type="Pfam" id="PF00560">
    <property type="entry name" value="LRR_1"/>
    <property type="match status" value="5"/>
</dbReference>
<dbReference type="FunFam" id="3.30.200.20:FF:000307">
    <property type="entry name" value="pollen receptor-like kinase 1"/>
    <property type="match status" value="1"/>
</dbReference>
<feature type="domain" description="Protein kinase" evidence="14">
    <location>
        <begin position="330"/>
        <end position="603"/>
    </location>
</feature>
<keyword evidence="9 12" id="KW-1133">Transmembrane helix</keyword>
<dbReference type="Gene3D" id="1.10.510.10">
    <property type="entry name" value="Transferase(Phosphotransferase) domain 1"/>
    <property type="match status" value="1"/>
</dbReference>
<dbReference type="PROSITE" id="PS50011">
    <property type="entry name" value="PROTEIN_KINASE_DOM"/>
    <property type="match status" value="1"/>
</dbReference>
<sequence length="639" mass="70753">MKLCSPLLLHFILVILLLLYLAFADLDSDKQALLAFADAVPHGPKLNWSNATDMCTSWLGIFCSSNRTRVSGIRLPAVGLTGPIPSNTLGKLESLEVLSLRLNRLTGILPSDILSRPSLRYLFLQHNSFSGNIPASFPPQISVLDLSINSFTGKIPESIQSLTRLTTLNLQNNSLSGSIPNIRFSRLKNLNISYNHLNGSIPFSFQNFPNSSFIGNSLLCGLPLNPCSPIPSPPPVANRQTKSSKKLPFWAIIAIAVIGGVAIIMLGFILFFCCLKKKRRDVNRNGTSSIGQRSEKPREEFGGAVKETETNNVVFFEGCFYNFDLEDLLRASAEVLGKGSFGTSYKATLEESVTVVVKRLKDIIVGKKEFEQQMEIVGRVDPHPNVVPLRAYYYAKDEKLLVYDFFSNGSLLSLLHGNRGAGRTPVNWETRIKIALGTAHGIAHIHAFGGPKFVHGNITSSNVLINQNGDGCISDTGLTPLVKLPPSTSRYTAGYRAPEVLEMRKHSHKSDVYSFGVLLLEMLTGKQPLQSSGRDGMVDLPKWVQSVVREEWTAEVFDVELLTFQNVEEEMVQMLQIGMSCVVQIPDNRPTMEEVVKMIEELFTFPSFIRLVQFSQLISIQIQHLSYHISSHLSGVLLC</sequence>
<dbReference type="Proteomes" id="UP001229421">
    <property type="component" value="Unassembled WGS sequence"/>
</dbReference>
<proteinExistence type="predicted"/>
<dbReference type="FunFam" id="1.10.510.10:FF:000095">
    <property type="entry name" value="protein STRUBBELIG-RECEPTOR FAMILY 8"/>
    <property type="match status" value="1"/>
</dbReference>
<keyword evidence="8" id="KW-0067">ATP-binding</keyword>
<dbReference type="Pfam" id="PF08263">
    <property type="entry name" value="LRRNT_2"/>
    <property type="match status" value="1"/>
</dbReference>
<name>A0AAD8KT74_TARER</name>
<feature type="compositionally biased region" description="Basic and acidic residues" evidence="11">
    <location>
        <begin position="293"/>
        <end position="302"/>
    </location>
</feature>
<dbReference type="InterPro" id="IPR011009">
    <property type="entry name" value="Kinase-like_dom_sf"/>
</dbReference>
<dbReference type="PANTHER" id="PTHR48010:SF59">
    <property type="entry name" value="PROTEIN KINASE DOMAIN-CONTAINING PROTEIN"/>
    <property type="match status" value="1"/>
</dbReference>
<evidence type="ECO:0000256" key="2">
    <source>
        <dbReference type="ARBA" id="ARBA00022553"/>
    </source>
</evidence>
<feature type="region of interest" description="Disordered" evidence="11">
    <location>
        <begin position="283"/>
        <end position="302"/>
    </location>
</feature>
<evidence type="ECO:0000313" key="16">
    <source>
        <dbReference type="Proteomes" id="UP001229421"/>
    </source>
</evidence>
<gene>
    <name evidence="15" type="ORF">QVD17_17431</name>
</gene>
<dbReference type="InterPro" id="IPR013210">
    <property type="entry name" value="LRR_N_plant-typ"/>
</dbReference>
<dbReference type="EMBL" id="JAUHHV010000004">
    <property type="protein sequence ID" value="KAK1428593.1"/>
    <property type="molecule type" value="Genomic_DNA"/>
</dbReference>
<accession>A0AAD8KT74</accession>
<dbReference type="Gene3D" id="3.80.10.10">
    <property type="entry name" value="Ribonuclease Inhibitor"/>
    <property type="match status" value="2"/>
</dbReference>
<dbReference type="InterPro" id="IPR001245">
    <property type="entry name" value="Ser-Thr/Tyr_kinase_cat_dom"/>
</dbReference>
<dbReference type="PANTHER" id="PTHR48010">
    <property type="entry name" value="OS05G0588300 PROTEIN"/>
    <property type="match status" value="1"/>
</dbReference>
<keyword evidence="3" id="KW-0433">Leucine-rich repeat</keyword>
<evidence type="ECO:0000313" key="15">
    <source>
        <dbReference type="EMBL" id="KAK1428593.1"/>
    </source>
</evidence>
<keyword evidence="6" id="KW-0677">Repeat</keyword>
<evidence type="ECO:0000256" key="3">
    <source>
        <dbReference type="ARBA" id="ARBA00022614"/>
    </source>
</evidence>
<evidence type="ECO:0000256" key="4">
    <source>
        <dbReference type="ARBA" id="ARBA00022692"/>
    </source>
</evidence>
<dbReference type="SUPFAM" id="SSF56112">
    <property type="entry name" value="Protein kinase-like (PK-like)"/>
    <property type="match status" value="1"/>
</dbReference>
<dbReference type="FunFam" id="3.80.10.10:FF:000234">
    <property type="entry name" value="Probable inactive receptor kinase RLK902"/>
    <property type="match status" value="1"/>
</dbReference>
<dbReference type="InterPro" id="IPR001611">
    <property type="entry name" value="Leu-rich_rpt"/>
</dbReference>
<keyword evidence="5 13" id="KW-0732">Signal</keyword>
<keyword evidence="16" id="KW-1185">Reference proteome</keyword>
<evidence type="ECO:0000256" key="5">
    <source>
        <dbReference type="ARBA" id="ARBA00022729"/>
    </source>
</evidence>
<feature type="transmembrane region" description="Helical" evidence="12">
    <location>
        <begin position="249"/>
        <end position="275"/>
    </location>
</feature>
<dbReference type="SUPFAM" id="SSF52058">
    <property type="entry name" value="L domain-like"/>
    <property type="match status" value="1"/>
</dbReference>
<keyword evidence="2" id="KW-0597">Phosphoprotein</keyword>
<evidence type="ECO:0000256" key="10">
    <source>
        <dbReference type="ARBA" id="ARBA00023136"/>
    </source>
</evidence>
<reference evidence="15" key="1">
    <citation type="journal article" date="2023" name="bioRxiv">
        <title>Improved chromosome-level genome assembly for marigold (Tagetes erecta).</title>
        <authorList>
            <person name="Jiang F."/>
            <person name="Yuan L."/>
            <person name="Wang S."/>
            <person name="Wang H."/>
            <person name="Xu D."/>
            <person name="Wang A."/>
            <person name="Fan W."/>
        </authorList>
    </citation>
    <scope>NUCLEOTIDE SEQUENCE</scope>
    <source>
        <strain evidence="15">WSJ</strain>
        <tissue evidence="15">Leaf</tissue>
    </source>
</reference>
<dbReference type="InterPro" id="IPR032675">
    <property type="entry name" value="LRR_dom_sf"/>
</dbReference>
<dbReference type="InterPro" id="IPR050994">
    <property type="entry name" value="At_inactive_RLKs"/>
</dbReference>
<evidence type="ECO:0000256" key="9">
    <source>
        <dbReference type="ARBA" id="ARBA00022989"/>
    </source>
</evidence>
<organism evidence="15 16">
    <name type="scientific">Tagetes erecta</name>
    <name type="common">African marigold</name>
    <dbReference type="NCBI Taxonomy" id="13708"/>
    <lineage>
        <taxon>Eukaryota</taxon>
        <taxon>Viridiplantae</taxon>
        <taxon>Streptophyta</taxon>
        <taxon>Embryophyta</taxon>
        <taxon>Tracheophyta</taxon>
        <taxon>Spermatophyta</taxon>
        <taxon>Magnoliopsida</taxon>
        <taxon>eudicotyledons</taxon>
        <taxon>Gunneridae</taxon>
        <taxon>Pentapetalae</taxon>
        <taxon>asterids</taxon>
        <taxon>campanulids</taxon>
        <taxon>Asterales</taxon>
        <taxon>Asteraceae</taxon>
        <taxon>Asteroideae</taxon>
        <taxon>Heliantheae alliance</taxon>
        <taxon>Tageteae</taxon>
        <taxon>Tagetes</taxon>
    </lineage>
</organism>
<keyword evidence="4 12" id="KW-0812">Transmembrane</keyword>
<dbReference type="Gene3D" id="3.30.200.20">
    <property type="entry name" value="Phosphorylase Kinase, domain 1"/>
    <property type="match status" value="1"/>
</dbReference>
<evidence type="ECO:0000256" key="7">
    <source>
        <dbReference type="ARBA" id="ARBA00022741"/>
    </source>
</evidence>
<feature type="signal peptide" evidence="13">
    <location>
        <begin position="1"/>
        <end position="24"/>
    </location>
</feature>
<evidence type="ECO:0000256" key="12">
    <source>
        <dbReference type="SAM" id="Phobius"/>
    </source>
</evidence>
<comment type="caution">
    <text evidence="15">The sequence shown here is derived from an EMBL/GenBank/DDBJ whole genome shotgun (WGS) entry which is preliminary data.</text>
</comment>
<dbReference type="Pfam" id="PF07714">
    <property type="entry name" value="PK_Tyr_Ser-Thr"/>
    <property type="match status" value="1"/>
</dbReference>
<dbReference type="InterPro" id="IPR000719">
    <property type="entry name" value="Prot_kinase_dom"/>
</dbReference>
<evidence type="ECO:0000256" key="6">
    <source>
        <dbReference type="ARBA" id="ARBA00022737"/>
    </source>
</evidence>
<evidence type="ECO:0000256" key="8">
    <source>
        <dbReference type="ARBA" id="ARBA00022840"/>
    </source>
</evidence>
<protein>
    <recommendedName>
        <fullName evidence="14">Protein kinase domain-containing protein</fullName>
    </recommendedName>
</protein>
<evidence type="ECO:0000256" key="11">
    <source>
        <dbReference type="SAM" id="MobiDB-lite"/>
    </source>
</evidence>
<evidence type="ECO:0000256" key="13">
    <source>
        <dbReference type="SAM" id="SignalP"/>
    </source>
</evidence>
<dbReference type="GO" id="GO:0005524">
    <property type="term" value="F:ATP binding"/>
    <property type="evidence" value="ECO:0007669"/>
    <property type="project" value="UniProtKB-KW"/>
</dbReference>
<dbReference type="PROSITE" id="PS51450">
    <property type="entry name" value="LRR"/>
    <property type="match status" value="1"/>
</dbReference>
<evidence type="ECO:0000259" key="14">
    <source>
        <dbReference type="PROSITE" id="PS50011"/>
    </source>
</evidence>
<dbReference type="AlphaFoldDB" id="A0AAD8KT74"/>
<comment type="subcellular location">
    <subcellularLocation>
        <location evidence="1">Membrane</location>
    </subcellularLocation>
</comment>
<feature type="chain" id="PRO_5041964803" description="Protein kinase domain-containing protein" evidence="13">
    <location>
        <begin position="25"/>
        <end position="639"/>
    </location>
</feature>
<evidence type="ECO:0000256" key="1">
    <source>
        <dbReference type="ARBA" id="ARBA00004370"/>
    </source>
</evidence>
<dbReference type="GO" id="GO:0016020">
    <property type="term" value="C:membrane"/>
    <property type="evidence" value="ECO:0007669"/>
    <property type="project" value="UniProtKB-SubCell"/>
</dbReference>